<dbReference type="PROSITE" id="PS50970">
    <property type="entry name" value="HCY"/>
    <property type="match status" value="1"/>
</dbReference>
<evidence type="ECO:0000313" key="7">
    <source>
        <dbReference type="EMBL" id="KAK5049703.1"/>
    </source>
</evidence>
<feature type="binding site" evidence="5">
    <location>
        <position position="231"/>
    </location>
    <ligand>
        <name>Zn(2+)</name>
        <dbReference type="ChEBI" id="CHEBI:29105"/>
    </ligand>
</feature>
<evidence type="ECO:0000256" key="5">
    <source>
        <dbReference type="PROSITE-ProRule" id="PRU00333"/>
    </source>
</evidence>
<dbReference type="SUPFAM" id="SSF82282">
    <property type="entry name" value="Homocysteine S-methyltransferase"/>
    <property type="match status" value="1"/>
</dbReference>
<organism evidence="7 8">
    <name type="scientific">Exophiala sideris</name>
    <dbReference type="NCBI Taxonomy" id="1016849"/>
    <lineage>
        <taxon>Eukaryota</taxon>
        <taxon>Fungi</taxon>
        <taxon>Dikarya</taxon>
        <taxon>Ascomycota</taxon>
        <taxon>Pezizomycotina</taxon>
        <taxon>Eurotiomycetes</taxon>
        <taxon>Chaetothyriomycetidae</taxon>
        <taxon>Chaetothyriales</taxon>
        <taxon>Herpotrichiellaceae</taxon>
        <taxon>Exophiala</taxon>
    </lineage>
</organism>
<reference evidence="7 8" key="1">
    <citation type="submission" date="2023-08" db="EMBL/GenBank/DDBJ databases">
        <title>Black Yeasts Isolated from many extreme environments.</title>
        <authorList>
            <person name="Coleine C."/>
            <person name="Stajich J.E."/>
            <person name="Selbmann L."/>
        </authorList>
    </citation>
    <scope>NUCLEOTIDE SEQUENCE [LARGE SCALE GENOMIC DNA]</scope>
    <source>
        <strain evidence="7 8">CCFEE 6328</strain>
    </source>
</reference>
<sequence length="377" mass="41889">MRDDLFQKELLLLDGGLGTTLEDEHNVKFCADTPLWSSHLLVENTSTLEAVQRDFANAGADIILTATYQASFRAFRNTKVPKQDGIGTSDAVRYMLSAVKIARQAFNGRPGLVALSLGAYGATMVPSTEYSGNYGLMNEGDLYTFHSERISVFKDSSEWKEIDVVAFETLPRIDEVRIARRVMKGVIDREYWISCVFPNDDQRLPDGTSIEELVSVMLTGERPPFAVGINCTKIHKVAGLIRKYEEAARKLSLELPKLVFYPDGAGRKVYDTAVQQWIGDDSDQKPWHDQISDIVREVQHRGAWEGIIVGGCCKTAPGHIKKLRQSFGIMMPSSPPSGPSSDVFDMCLAFDEELIVNGDVVLMELSLLLTWCPAIMA</sequence>
<comment type="caution">
    <text evidence="7">The sequence shown here is derived from an EMBL/GenBank/DDBJ whole genome shotgun (WGS) entry which is preliminary data.</text>
</comment>
<gene>
    <name evidence="7" type="primary">SAM4</name>
    <name evidence="7" type="ORF">LTR69_010887</name>
</gene>
<dbReference type="GO" id="GO:0032259">
    <property type="term" value="P:methylation"/>
    <property type="evidence" value="ECO:0007669"/>
    <property type="project" value="UniProtKB-KW"/>
</dbReference>
<accession>A0ABR0IWC1</accession>
<name>A0ABR0IWC1_9EURO</name>
<dbReference type="PANTHER" id="PTHR46015">
    <property type="entry name" value="ZGC:172121"/>
    <property type="match status" value="1"/>
</dbReference>
<feature type="binding site" evidence="5">
    <location>
        <position position="313"/>
    </location>
    <ligand>
        <name>Zn(2+)</name>
        <dbReference type="ChEBI" id="CHEBI:29105"/>
    </ligand>
</feature>
<keyword evidence="3 5" id="KW-0479">Metal-binding</keyword>
<evidence type="ECO:0000256" key="1">
    <source>
        <dbReference type="ARBA" id="ARBA00022603"/>
    </source>
</evidence>
<dbReference type="GO" id="GO:0008168">
    <property type="term" value="F:methyltransferase activity"/>
    <property type="evidence" value="ECO:0007669"/>
    <property type="project" value="UniProtKB-KW"/>
</dbReference>
<evidence type="ECO:0000256" key="2">
    <source>
        <dbReference type="ARBA" id="ARBA00022679"/>
    </source>
</evidence>
<dbReference type="Gene3D" id="3.20.20.330">
    <property type="entry name" value="Homocysteine-binding-like domain"/>
    <property type="match status" value="1"/>
</dbReference>
<dbReference type="Proteomes" id="UP001345691">
    <property type="component" value="Unassembled WGS sequence"/>
</dbReference>
<evidence type="ECO:0000256" key="3">
    <source>
        <dbReference type="ARBA" id="ARBA00022723"/>
    </source>
</evidence>
<dbReference type="InterPro" id="IPR051486">
    <property type="entry name" value="Hcy_S-methyltransferase"/>
</dbReference>
<keyword evidence="1 5" id="KW-0489">Methyltransferase</keyword>
<keyword evidence="8" id="KW-1185">Reference proteome</keyword>
<feature type="binding site" evidence="5">
    <location>
        <position position="312"/>
    </location>
    <ligand>
        <name>Zn(2+)</name>
        <dbReference type="ChEBI" id="CHEBI:29105"/>
    </ligand>
</feature>
<dbReference type="EC" id="2.1.1.10" evidence="7"/>
<proteinExistence type="predicted"/>
<keyword evidence="4 5" id="KW-0862">Zinc</keyword>
<dbReference type="InterPro" id="IPR036589">
    <property type="entry name" value="HCY_dom_sf"/>
</dbReference>
<evidence type="ECO:0000259" key="6">
    <source>
        <dbReference type="PROSITE" id="PS50970"/>
    </source>
</evidence>
<protein>
    <submittedName>
        <fullName evidence="7">AdoMet-homocysteine methyltransferase</fullName>
        <ecNumber evidence="7">2.1.1.10</ecNumber>
    </submittedName>
</protein>
<evidence type="ECO:0000256" key="4">
    <source>
        <dbReference type="ARBA" id="ARBA00022833"/>
    </source>
</evidence>
<feature type="domain" description="Hcy-binding" evidence="6">
    <location>
        <begin position="1"/>
        <end position="327"/>
    </location>
</feature>
<dbReference type="EMBL" id="JAVRRF010000042">
    <property type="protein sequence ID" value="KAK5049703.1"/>
    <property type="molecule type" value="Genomic_DNA"/>
</dbReference>
<dbReference type="InterPro" id="IPR003726">
    <property type="entry name" value="HCY_dom"/>
</dbReference>
<comment type="cofactor">
    <cofactor evidence="5">
        <name>Zn(2+)</name>
        <dbReference type="ChEBI" id="CHEBI:29105"/>
    </cofactor>
</comment>
<evidence type="ECO:0000313" key="8">
    <source>
        <dbReference type="Proteomes" id="UP001345691"/>
    </source>
</evidence>
<keyword evidence="2 5" id="KW-0808">Transferase</keyword>
<dbReference type="Pfam" id="PF02574">
    <property type="entry name" value="S-methyl_trans"/>
    <property type="match status" value="1"/>
</dbReference>
<dbReference type="PANTHER" id="PTHR46015:SF1">
    <property type="entry name" value="HOMOCYSTEINE S-METHYLTRANSFERASE-LIKE ISOFORM 1"/>
    <property type="match status" value="1"/>
</dbReference>